<dbReference type="Proteomes" id="UP001225316">
    <property type="component" value="Unassembled WGS sequence"/>
</dbReference>
<keyword evidence="2" id="KW-1185">Reference proteome</keyword>
<protein>
    <submittedName>
        <fullName evidence="1">Uncharacterized protein</fullName>
    </submittedName>
</protein>
<name>A0ABU1AXV5_9BACT</name>
<sequence>MQASLLHMNMPEIANAVGEGGYGYTKKIDYLPALAFWGIYSDSRFQLENTGQIEKQIFDLLQTYVDLPIHLVSPSSQEWEDRQSMIAAQYNLLALFSIDEDTGDLRLRFHLIERLDVSQGNSLDLLTSNTPEAWTVQHRAWTLELPKTQFSEGLQTPEVVEELKGLLFGEWQNADAPFRIDEETAHLPDFADLDTIWEIFSKASISGKPKSEWFRQKKIMKPLGYGALYTCAYEEGFLRWILTHSDTNDPDRPWLLAFDLRNEHHEAQPRAFSPEEVKKELLQNYPNHLATKILRFNDIIRILSPENIDAHLPELQQMLNEFSAHNEQHLGRLYGAMGIRNLKEILNHLSDPSHPINFSHSIKRLSLDEIKVSIHRVNNELYFTRQARENAQELLTSPSEIPNERQWAKEAQLMLQLNPYLAGHYTHLKPKLIALLKDNPDSAFLNSALKSLIHAYRRNKHIQDLDFDYLGHWTALLATGKHAEALGSFFHQLPISQAQRQLLCEAMAIRILSSTSEEILADTFWLLQIMNLNRIRLGNISDEGRSRWQDAFRNATPYTKIKQTQTYFMFMKSCYLSGETDYVRDCMLNIIDECLAHIEKEKSPERFLRTSSELAALLIATGAHEAAGQVIHVALGKALDLQFEKGSRERLYWMHLRIAHAEQLFLSNASEEAMVEIESFLVDLDGAHMEYYGPDRSYKKSIGKHALNLKRKILEATHD</sequence>
<evidence type="ECO:0000313" key="1">
    <source>
        <dbReference type="EMBL" id="MDQ8208994.1"/>
    </source>
</evidence>
<reference evidence="1 2" key="1">
    <citation type="submission" date="2023-04" db="EMBL/GenBank/DDBJ databases">
        <title>A novel bacteria isolated from coastal sediment.</title>
        <authorList>
            <person name="Liu X.-J."/>
            <person name="Du Z.-J."/>
        </authorList>
    </citation>
    <scope>NUCLEOTIDE SEQUENCE [LARGE SCALE GENOMIC DNA]</scope>
    <source>
        <strain evidence="1 2">SDUM461003</strain>
    </source>
</reference>
<dbReference type="EMBL" id="JARXHW010000047">
    <property type="protein sequence ID" value="MDQ8208994.1"/>
    <property type="molecule type" value="Genomic_DNA"/>
</dbReference>
<evidence type="ECO:0000313" key="2">
    <source>
        <dbReference type="Proteomes" id="UP001225316"/>
    </source>
</evidence>
<accession>A0ABU1AXV5</accession>
<proteinExistence type="predicted"/>
<gene>
    <name evidence="1" type="ORF">QEH52_15820</name>
</gene>
<organism evidence="1 2">
    <name type="scientific">Thalassobacterium maritimum</name>
    <dbReference type="NCBI Taxonomy" id="3041265"/>
    <lineage>
        <taxon>Bacteria</taxon>
        <taxon>Pseudomonadati</taxon>
        <taxon>Verrucomicrobiota</taxon>
        <taxon>Opitutia</taxon>
        <taxon>Puniceicoccales</taxon>
        <taxon>Coraliomargaritaceae</taxon>
        <taxon>Thalassobacterium</taxon>
    </lineage>
</organism>
<comment type="caution">
    <text evidence="1">The sequence shown here is derived from an EMBL/GenBank/DDBJ whole genome shotgun (WGS) entry which is preliminary data.</text>
</comment>